<accession>A0A6S7BLN5</accession>
<protein>
    <recommendedName>
        <fullName evidence="1">Helix-turn-helix domain-containing protein</fullName>
    </recommendedName>
</protein>
<evidence type="ECO:0000313" key="2">
    <source>
        <dbReference type="EMBL" id="CAB3804766.1"/>
    </source>
</evidence>
<dbReference type="InterPro" id="IPR010093">
    <property type="entry name" value="SinI_DNA-bd"/>
</dbReference>
<dbReference type="InterPro" id="IPR041657">
    <property type="entry name" value="HTH_17"/>
</dbReference>
<evidence type="ECO:0000313" key="3">
    <source>
        <dbReference type="Proteomes" id="UP000494115"/>
    </source>
</evidence>
<gene>
    <name evidence="2" type="ORF">LMG28138_05569</name>
</gene>
<keyword evidence="3" id="KW-1185">Reference proteome</keyword>
<proteinExistence type="predicted"/>
<evidence type="ECO:0000259" key="1">
    <source>
        <dbReference type="Pfam" id="PF12728"/>
    </source>
</evidence>
<dbReference type="GO" id="GO:0003677">
    <property type="term" value="F:DNA binding"/>
    <property type="evidence" value="ECO:0007669"/>
    <property type="project" value="InterPro"/>
</dbReference>
<dbReference type="AlphaFoldDB" id="A0A6S7BLN5"/>
<sequence>MNQQTAESVFQDLKTLPSSEQMRFFAILGRQALQSTQDNVSHEEVFGHLAEDEFTSVEAADYLEVSMSTFRRCVRDGKLKASSKMGRNQLFATKDLKAFKRSLREIKGR</sequence>
<name>A0A6S7BLN5_9BURK</name>
<dbReference type="NCBIfam" id="TIGR01764">
    <property type="entry name" value="excise"/>
    <property type="match status" value="1"/>
</dbReference>
<dbReference type="Proteomes" id="UP000494115">
    <property type="component" value="Unassembled WGS sequence"/>
</dbReference>
<reference evidence="2 3" key="1">
    <citation type="submission" date="2020-04" db="EMBL/GenBank/DDBJ databases">
        <authorList>
            <person name="De Canck E."/>
        </authorList>
    </citation>
    <scope>NUCLEOTIDE SEQUENCE [LARGE SCALE GENOMIC DNA]</scope>
    <source>
        <strain evidence="2 3">LMG 28138</strain>
    </source>
</reference>
<feature type="domain" description="Helix-turn-helix" evidence="1">
    <location>
        <begin position="54"/>
        <end position="102"/>
    </location>
</feature>
<dbReference type="Pfam" id="PF12728">
    <property type="entry name" value="HTH_17"/>
    <property type="match status" value="1"/>
</dbReference>
<organism evidence="2 3">
    <name type="scientific">Pararobbsia alpina</name>
    <dbReference type="NCBI Taxonomy" id="621374"/>
    <lineage>
        <taxon>Bacteria</taxon>
        <taxon>Pseudomonadati</taxon>
        <taxon>Pseudomonadota</taxon>
        <taxon>Betaproteobacteria</taxon>
        <taxon>Burkholderiales</taxon>
        <taxon>Burkholderiaceae</taxon>
        <taxon>Pararobbsia</taxon>
    </lineage>
</organism>
<dbReference type="EMBL" id="CADIKM010000067">
    <property type="protein sequence ID" value="CAB3804766.1"/>
    <property type="molecule type" value="Genomic_DNA"/>
</dbReference>
<dbReference type="RefSeq" id="WP_175108116.1">
    <property type="nucleotide sequence ID" value="NZ_CADIKM010000067.1"/>
</dbReference>